<dbReference type="FunFam" id="2.60.120.650:FF:000061">
    <property type="entry name" value="Glucosamine 6-phosphate N-acetyltransferase"/>
    <property type="match status" value="1"/>
</dbReference>
<evidence type="ECO:0000256" key="5">
    <source>
        <dbReference type="ARBA" id="ARBA00022964"/>
    </source>
</evidence>
<dbReference type="GO" id="GO:0051864">
    <property type="term" value="F:histone H3K36 demethylase activity"/>
    <property type="evidence" value="ECO:0007669"/>
    <property type="project" value="TreeGrafter"/>
</dbReference>
<dbReference type="Pfam" id="PF24472">
    <property type="entry name" value="ARM_KDM8_N"/>
    <property type="match status" value="1"/>
</dbReference>
<dbReference type="PANTHER" id="PTHR12461">
    <property type="entry name" value="HYPOXIA-INDUCIBLE FACTOR 1 ALPHA INHIBITOR-RELATED"/>
    <property type="match status" value="1"/>
</dbReference>
<keyword evidence="4" id="KW-0156">Chromatin regulator</keyword>
<keyword evidence="5" id="KW-0223">Dioxygenase</keyword>
<dbReference type="Pfam" id="PF13621">
    <property type="entry name" value="Cupin_8"/>
    <property type="match status" value="1"/>
</dbReference>
<evidence type="ECO:0000256" key="2">
    <source>
        <dbReference type="ARBA" id="ARBA00004123"/>
    </source>
</evidence>
<keyword evidence="6" id="KW-0560">Oxidoreductase</keyword>
<evidence type="ECO:0000256" key="8">
    <source>
        <dbReference type="ARBA" id="ARBA00023015"/>
    </source>
</evidence>
<accession>A0A4Y7NKD5</accession>
<dbReference type="AlphaFoldDB" id="A0A4Y7NKD5"/>
<evidence type="ECO:0000256" key="10">
    <source>
        <dbReference type="ARBA" id="ARBA00023163"/>
    </source>
</evidence>
<keyword evidence="11" id="KW-0539">Nucleus</keyword>
<dbReference type="EMBL" id="LR024070">
    <property type="protein sequence ID" value="SVE93689.1"/>
    <property type="molecule type" value="mRNA"/>
</dbReference>
<evidence type="ECO:0000256" key="6">
    <source>
        <dbReference type="ARBA" id="ARBA00023002"/>
    </source>
</evidence>
<feature type="domain" description="JmjC" evidence="14">
    <location>
        <begin position="443"/>
        <end position="586"/>
    </location>
</feature>
<evidence type="ECO:0000259" key="14">
    <source>
        <dbReference type="PROSITE" id="PS51184"/>
    </source>
</evidence>
<dbReference type="PANTHER" id="PTHR12461:SF106">
    <property type="entry name" value="BIFUNCTIONAL PEPTIDASE AND ARGINYL-HYDROXYLASE JMJD5"/>
    <property type="match status" value="1"/>
</dbReference>
<reference evidence="15" key="1">
    <citation type="submission" date="2018-08" db="EMBL/GenBank/DDBJ databases">
        <authorList>
            <person name="Cornetti L."/>
        </authorList>
    </citation>
    <scope>NUCLEOTIDE SEQUENCE</scope>
    <source>
        <strain evidence="15">BE-ASS</strain>
    </source>
</reference>
<name>A0A4Y7NKD5_9CRUS</name>
<keyword evidence="12" id="KW-0131">Cell cycle</keyword>
<keyword evidence="9" id="KW-0090">Biological rhythms</keyword>
<evidence type="ECO:0000256" key="11">
    <source>
        <dbReference type="ARBA" id="ARBA00023242"/>
    </source>
</evidence>
<proteinExistence type="evidence at transcript level"/>
<dbReference type="InterPro" id="IPR015943">
    <property type="entry name" value="WD40/YVTN_repeat-like_dom_sf"/>
</dbReference>
<dbReference type="GO" id="GO:0048511">
    <property type="term" value="P:rhythmic process"/>
    <property type="evidence" value="ECO:0007669"/>
    <property type="project" value="UniProtKB-KW"/>
</dbReference>
<evidence type="ECO:0000256" key="1">
    <source>
        <dbReference type="ARBA" id="ARBA00001954"/>
    </source>
</evidence>
<dbReference type="GO" id="GO:0005634">
    <property type="term" value="C:nucleus"/>
    <property type="evidence" value="ECO:0007669"/>
    <property type="project" value="UniProtKB-SubCell"/>
</dbReference>
<keyword evidence="3" id="KW-0479">Metal-binding</keyword>
<organism evidence="15">
    <name type="scientific">Scapholeberis mucronata</name>
    <dbReference type="NCBI Taxonomy" id="202097"/>
    <lineage>
        <taxon>Eukaryota</taxon>
        <taxon>Metazoa</taxon>
        <taxon>Ecdysozoa</taxon>
        <taxon>Arthropoda</taxon>
        <taxon>Crustacea</taxon>
        <taxon>Branchiopoda</taxon>
        <taxon>Diplostraca</taxon>
        <taxon>Cladocera</taxon>
        <taxon>Anomopoda</taxon>
        <taxon>Daphniidae</taxon>
        <taxon>Scapholeberis</taxon>
    </lineage>
</organism>
<dbReference type="Gene3D" id="2.130.10.10">
    <property type="entry name" value="YVTN repeat-like/Quinoprotein amine dehydrogenase"/>
    <property type="match status" value="1"/>
</dbReference>
<evidence type="ECO:0000256" key="12">
    <source>
        <dbReference type="ARBA" id="ARBA00023306"/>
    </source>
</evidence>
<dbReference type="SUPFAM" id="SSF51197">
    <property type="entry name" value="Clavaminate synthase-like"/>
    <property type="match status" value="1"/>
</dbReference>
<dbReference type="GO" id="GO:0046872">
    <property type="term" value="F:metal ion binding"/>
    <property type="evidence" value="ECO:0007669"/>
    <property type="project" value="UniProtKB-KW"/>
</dbReference>
<evidence type="ECO:0000256" key="7">
    <source>
        <dbReference type="ARBA" id="ARBA00023004"/>
    </source>
</evidence>
<evidence type="ECO:0000256" key="4">
    <source>
        <dbReference type="ARBA" id="ARBA00022853"/>
    </source>
</evidence>
<dbReference type="PROSITE" id="PS51184">
    <property type="entry name" value="JMJC"/>
    <property type="match status" value="1"/>
</dbReference>
<dbReference type="SMART" id="SM00558">
    <property type="entry name" value="JmjC"/>
    <property type="match status" value="1"/>
</dbReference>
<evidence type="ECO:0000256" key="3">
    <source>
        <dbReference type="ARBA" id="ARBA00022723"/>
    </source>
</evidence>
<keyword evidence="7" id="KW-0408">Iron</keyword>
<dbReference type="InterPro" id="IPR056520">
    <property type="entry name" value="ARM_KDM8_N"/>
</dbReference>
<protein>
    <recommendedName>
        <fullName evidence="13">JmjC domain-containing protein 5</fullName>
    </recommendedName>
</protein>
<sequence>MAEIVCAKFISKKIRKVRWQSPAAFGRPNPVNFVTGSWDDEHNELSLWNTNPSLNEQNVDPYLVSTIPVPSDVNDINFYDSSSFLVALGNGSVVAVMITEKLEQVHQWNGVHKFKLAGAPTTSVISQSPEIASVGEDDADSCSLNAAIFTSQNEIFTGNSRGMIKLWDLRSITGKPVHSTSIVEDSELEKVDLVKLTPSIAELFSEVVDEVISLRISCKKPCHDSDYNEVLLSKLESTLNYVWEHLHTGQWKDVDGVWRQIYSYVSLFKTFINLLNYEDNSGRHYLENALKACDMGLIMGEPILENLLSIIADKLNESLWQLSQVQANNLLRNPTEKEEFSKEHFPNLDESRLIKSINLPSIENFMMDFMEKKKPVKISGAMDFWPAMTESRWSLEYLRKVAGYRTVPIEIGSKYTDDTWSQSLTTVNEFIDNYILTPKTSTGYLAQYQLFQQIPKLMEDIIVPDYCFLGESDEIQTNVWFGPCGTVSPLHYDPDHNFLSQVVGSKYVRLYDQDVTHLLYPHQQELLSNTSQVDVENPDLQNFPLFPNAPYTETILEPGTMLYIPPRMWHYVRSLTTSFSVSFWWK</sequence>
<dbReference type="Gene3D" id="2.60.120.650">
    <property type="entry name" value="Cupin"/>
    <property type="match status" value="1"/>
</dbReference>
<dbReference type="InterPro" id="IPR041667">
    <property type="entry name" value="Cupin_8"/>
</dbReference>
<evidence type="ECO:0000256" key="13">
    <source>
        <dbReference type="ARBA" id="ARBA00049800"/>
    </source>
</evidence>
<keyword evidence="10" id="KW-0804">Transcription</keyword>
<dbReference type="InterPro" id="IPR003347">
    <property type="entry name" value="JmjC_dom"/>
</dbReference>
<evidence type="ECO:0000256" key="9">
    <source>
        <dbReference type="ARBA" id="ARBA00023108"/>
    </source>
</evidence>
<gene>
    <name evidence="15" type="primary">EOG090X0844</name>
</gene>
<comment type="subcellular location">
    <subcellularLocation>
        <location evidence="2">Nucleus</location>
    </subcellularLocation>
</comment>
<keyword evidence="8" id="KW-0805">Transcription regulation</keyword>
<dbReference type="SUPFAM" id="SSF50978">
    <property type="entry name" value="WD40 repeat-like"/>
    <property type="match status" value="1"/>
</dbReference>
<comment type="cofactor">
    <cofactor evidence="1">
        <name>Fe(2+)</name>
        <dbReference type="ChEBI" id="CHEBI:29033"/>
    </cofactor>
</comment>
<evidence type="ECO:0000313" key="15">
    <source>
        <dbReference type="EMBL" id="SVE93689.1"/>
    </source>
</evidence>
<dbReference type="InterPro" id="IPR036322">
    <property type="entry name" value="WD40_repeat_dom_sf"/>
</dbReference>